<feature type="transmembrane region" description="Helical" evidence="1">
    <location>
        <begin position="94"/>
        <end position="112"/>
    </location>
</feature>
<dbReference type="Proteomes" id="UP001221757">
    <property type="component" value="Unassembled WGS sequence"/>
</dbReference>
<evidence type="ECO:0000259" key="2">
    <source>
        <dbReference type="Pfam" id="PF20152"/>
    </source>
</evidence>
<evidence type="ECO:0000313" key="3">
    <source>
        <dbReference type="EMBL" id="KAJ7662508.1"/>
    </source>
</evidence>
<gene>
    <name evidence="3" type="ORF">B0H17DRAFT_1211900</name>
</gene>
<dbReference type="AlphaFoldDB" id="A0AAD7CUB4"/>
<organism evidence="3 4">
    <name type="scientific">Mycena rosella</name>
    <name type="common">Pink bonnet</name>
    <name type="synonym">Agaricus rosellus</name>
    <dbReference type="NCBI Taxonomy" id="1033263"/>
    <lineage>
        <taxon>Eukaryota</taxon>
        <taxon>Fungi</taxon>
        <taxon>Dikarya</taxon>
        <taxon>Basidiomycota</taxon>
        <taxon>Agaricomycotina</taxon>
        <taxon>Agaricomycetes</taxon>
        <taxon>Agaricomycetidae</taxon>
        <taxon>Agaricales</taxon>
        <taxon>Marasmiineae</taxon>
        <taxon>Mycenaceae</taxon>
        <taxon>Mycena</taxon>
    </lineage>
</organism>
<feature type="domain" description="DUF6534" evidence="2">
    <location>
        <begin position="228"/>
        <end position="256"/>
    </location>
</feature>
<dbReference type="PANTHER" id="PTHR40465:SF1">
    <property type="entry name" value="DUF6534 DOMAIN-CONTAINING PROTEIN"/>
    <property type="match status" value="1"/>
</dbReference>
<reference evidence="3" key="1">
    <citation type="submission" date="2023-03" db="EMBL/GenBank/DDBJ databases">
        <title>Massive genome expansion in bonnet fungi (Mycena s.s.) driven by repeated elements and novel gene families across ecological guilds.</title>
        <authorList>
            <consortium name="Lawrence Berkeley National Laboratory"/>
            <person name="Harder C.B."/>
            <person name="Miyauchi S."/>
            <person name="Viragh M."/>
            <person name="Kuo A."/>
            <person name="Thoen E."/>
            <person name="Andreopoulos B."/>
            <person name="Lu D."/>
            <person name="Skrede I."/>
            <person name="Drula E."/>
            <person name="Henrissat B."/>
            <person name="Morin E."/>
            <person name="Kohler A."/>
            <person name="Barry K."/>
            <person name="LaButti K."/>
            <person name="Morin E."/>
            <person name="Salamov A."/>
            <person name="Lipzen A."/>
            <person name="Mereny Z."/>
            <person name="Hegedus B."/>
            <person name="Baldrian P."/>
            <person name="Stursova M."/>
            <person name="Weitz H."/>
            <person name="Taylor A."/>
            <person name="Grigoriev I.V."/>
            <person name="Nagy L.G."/>
            <person name="Martin F."/>
            <person name="Kauserud H."/>
        </authorList>
    </citation>
    <scope>NUCLEOTIDE SEQUENCE</scope>
    <source>
        <strain evidence="3">CBHHK067</strain>
    </source>
</reference>
<feature type="transmembrane region" description="Helical" evidence="1">
    <location>
        <begin position="20"/>
        <end position="41"/>
    </location>
</feature>
<evidence type="ECO:0000256" key="1">
    <source>
        <dbReference type="SAM" id="Phobius"/>
    </source>
</evidence>
<dbReference type="EMBL" id="JARKIE010000239">
    <property type="protein sequence ID" value="KAJ7662508.1"/>
    <property type="molecule type" value="Genomic_DNA"/>
</dbReference>
<keyword evidence="1" id="KW-1133">Transmembrane helix</keyword>
<protein>
    <recommendedName>
        <fullName evidence="2">DUF6534 domain-containing protein</fullName>
    </recommendedName>
</protein>
<proteinExistence type="predicted"/>
<keyword evidence="1" id="KW-0472">Membrane</keyword>
<accession>A0AAD7CUB4</accession>
<keyword evidence="1" id="KW-0812">Transmembrane</keyword>
<dbReference type="Pfam" id="PF20152">
    <property type="entry name" value="DUF6534"/>
    <property type="match status" value="1"/>
</dbReference>
<dbReference type="PANTHER" id="PTHR40465">
    <property type="entry name" value="CHROMOSOME 1, WHOLE GENOME SHOTGUN SEQUENCE"/>
    <property type="match status" value="1"/>
</dbReference>
<name>A0AAD7CUB4_MYCRO</name>
<feature type="transmembrane region" description="Helical" evidence="1">
    <location>
        <begin position="53"/>
        <end position="74"/>
    </location>
</feature>
<sequence length="335" mass="37370">MSAVTLEPGVPLDNTMGSLLIGVIVGAVLYGISLLQCLFYFTRYERDPVYLRVLVAATVILDTIHLCFVSHTVYQNLISNYYDHESLQVMTWSVSLEALATGITAGIVQLFYAYRVWKMSHHNVILTGIILLFILVLKHEVNNCLSTQKCQYPSHLATAAAGTAWVGLAFTAHTYERLLRITPLTITINSLSTGADVIITETLCFMLHQTRPPTLETETIINRLLIVSSRTLVYAAFYFCIGRLYSNSLLASLNARGVIRGRINDIDSKFHVKAFTPSRITREVFVRSAEEDTTGGVFTHELSIHIARETACFEDESYQKYGQPKSNDTSTVVAD</sequence>
<dbReference type="InterPro" id="IPR045339">
    <property type="entry name" value="DUF6534"/>
</dbReference>
<keyword evidence="4" id="KW-1185">Reference proteome</keyword>
<evidence type="ECO:0000313" key="4">
    <source>
        <dbReference type="Proteomes" id="UP001221757"/>
    </source>
</evidence>
<feature type="transmembrane region" description="Helical" evidence="1">
    <location>
        <begin position="124"/>
        <end position="141"/>
    </location>
</feature>
<comment type="caution">
    <text evidence="3">The sequence shown here is derived from an EMBL/GenBank/DDBJ whole genome shotgun (WGS) entry which is preliminary data.</text>
</comment>